<evidence type="ECO:0008006" key="3">
    <source>
        <dbReference type="Google" id="ProtNLM"/>
    </source>
</evidence>
<accession>A0A7W5E2P2</accession>
<dbReference type="Proteomes" id="UP000536179">
    <property type="component" value="Unassembled WGS sequence"/>
</dbReference>
<dbReference type="EMBL" id="JACHXU010000020">
    <property type="protein sequence ID" value="MBB3209111.1"/>
    <property type="molecule type" value="Genomic_DNA"/>
</dbReference>
<protein>
    <recommendedName>
        <fullName evidence="3">DUF2007 domain-containing protein</fullName>
    </recommendedName>
</protein>
<keyword evidence="2" id="KW-1185">Reference proteome</keyword>
<organism evidence="1 2">
    <name type="scientific">Aporhodopirellula rubra</name>
    <dbReference type="NCBI Taxonomy" id="980271"/>
    <lineage>
        <taxon>Bacteria</taxon>
        <taxon>Pseudomonadati</taxon>
        <taxon>Planctomycetota</taxon>
        <taxon>Planctomycetia</taxon>
        <taxon>Pirellulales</taxon>
        <taxon>Pirellulaceae</taxon>
        <taxon>Aporhodopirellula</taxon>
    </lineage>
</organism>
<reference evidence="1 2" key="1">
    <citation type="submission" date="2020-08" db="EMBL/GenBank/DDBJ databases">
        <title>Genomic Encyclopedia of Type Strains, Phase III (KMG-III): the genomes of soil and plant-associated and newly described type strains.</title>
        <authorList>
            <person name="Whitman W."/>
        </authorList>
    </citation>
    <scope>NUCLEOTIDE SEQUENCE [LARGE SCALE GENOMIC DNA]</scope>
    <source>
        <strain evidence="1 2">CECT 8075</strain>
    </source>
</reference>
<evidence type="ECO:0000313" key="1">
    <source>
        <dbReference type="EMBL" id="MBB3209111.1"/>
    </source>
</evidence>
<proteinExistence type="predicted"/>
<gene>
    <name evidence="1" type="ORF">FHS27_004947</name>
</gene>
<dbReference type="AlphaFoldDB" id="A0A7W5E2P2"/>
<evidence type="ECO:0000313" key="2">
    <source>
        <dbReference type="Proteomes" id="UP000536179"/>
    </source>
</evidence>
<comment type="caution">
    <text evidence="1">The sequence shown here is derived from an EMBL/GenBank/DDBJ whole genome shotgun (WGS) entry which is preliminary data.</text>
</comment>
<sequence length="112" mass="12134">MMTLPDPTIVFRTRSYSAADSLVAFLLAAGVNARLVAPVNEYSQVHAGEGPVFGAVYDVCAAGCTQDDVQDLMITWQEEQTLVSASAEWFCFYCGEVLQHSVVTCPYCGKSL</sequence>
<dbReference type="RefSeq" id="WP_184307461.1">
    <property type="nucleotide sequence ID" value="NZ_JACHXU010000020.1"/>
</dbReference>
<name>A0A7W5E2P2_9BACT</name>